<dbReference type="EMBL" id="BX571657">
    <property type="protein sequence ID" value="CAE09193.1"/>
    <property type="molecule type" value="Genomic_DNA"/>
</dbReference>
<proteinExistence type="predicted"/>
<gene>
    <name evidence="1" type="ordered locus">WS0020</name>
</gene>
<dbReference type="Proteomes" id="UP000000422">
    <property type="component" value="Chromosome"/>
</dbReference>
<dbReference type="RefSeq" id="WP_011137993.1">
    <property type="nucleotide sequence ID" value="NC_005090.1"/>
</dbReference>
<dbReference type="Pfam" id="PF08901">
    <property type="entry name" value="DUF1847"/>
    <property type="match status" value="1"/>
</dbReference>
<protein>
    <recommendedName>
        <fullName evidence="3">Metal-binding protein</fullName>
    </recommendedName>
</protein>
<dbReference type="InterPro" id="IPR014997">
    <property type="entry name" value="DUF1847"/>
</dbReference>
<name>Q7MSX3_WOLSU</name>
<dbReference type="DNASU" id="2555223"/>
<accession>Q7MSX3</accession>
<dbReference type="STRING" id="273121.WS0020"/>
<evidence type="ECO:0000313" key="2">
    <source>
        <dbReference type="Proteomes" id="UP000000422"/>
    </source>
</evidence>
<reference evidence="1 2" key="1">
    <citation type="journal article" date="2003" name="Proc. Natl. Acad. Sci. U.S.A.">
        <title>Complete genome sequence and analysis of Wolinella succinogenes.</title>
        <authorList>
            <person name="Baar C."/>
            <person name="Eppinger M."/>
            <person name="Raddatz G."/>
            <person name="Simon JM."/>
            <person name="Lanz C."/>
            <person name="Klimmek O."/>
            <person name="Nandakumar R."/>
            <person name="Gross R."/>
            <person name="Rosinus A."/>
            <person name="Keller H."/>
            <person name="Jagtap P."/>
            <person name="Linke B."/>
            <person name="Meyer F."/>
            <person name="Lederer H."/>
            <person name="Schuster S.C."/>
        </authorList>
    </citation>
    <scope>NUCLEOTIDE SEQUENCE [LARGE SCALE GENOMIC DNA]</scope>
    <source>
        <strain evidence="2">ATCC 29543 / DSM 1740 / CCUG 13145 / JCM 31913 / LMG 7466 / NCTC 11488 / FDC 602W</strain>
    </source>
</reference>
<dbReference type="eggNOG" id="COG4887">
    <property type="taxonomic scope" value="Bacteria"/>
</dbReference>
<organism evidence="2">
    <name type="scientific">Wolinella succinogenes (strain ATCC 29543 / DSM 1740 / CCUG 13145 / JCM 31913 / LMG 7466 / NCTC 11488 / FDC 602W)</name>
    <name type="common">Vibrio succinogenes</name>
    <dbReference type="NCBI Taxonomy" id="273121"/>
    <lineage>
        <taxon>Bacteria</taxon>
        <taxon>Pseudomonadati</taxon>
        <taxon>Campylobacterota</taxon>
        <taxon>Epsilonproteobacteria</taxon>
        <taxon>Campylobacterales</taxon>
        <taxon>Helicobacteraceae</taxon>
        <taxon>Wolinella</taxon>
    </lineage>
</organism>
<evidence type="ECO:0008006" key="3">
    <source>
        <dbReference type="Google" id="ProtNLM"/>
    </source>
</evidence>
<evidence type="ECO:0000313" key="1">
    <source>
        <dbReference type="EMBL" id="CAE09193.1"/>
    </source>
</evidence>
<dbReference type="HOGENOM" id="CLU_091350_1_0_7"/>
<dbReference type="KEGG" id="wsu:WS0020"/>
<sequence>MSTPSPHCALCGIALGERLCRDSEGKSPAFCPTQNFSEIKEENSALYEGETKRFAKNAAIQEASCYEGREQGYAHLRPAKPRIEEIIEFAQKMGYQKLGLAFCMGLRNEAKAVELLLQKRGFEVVSVICKVGNSDKSTLGIDEEDKLIPHTPEAMCDPLLQARLLNESQTDFNIMLGLCVGHDSLFLKASEALCTVFAVKDRLLGHNPLAAIYTLESYYRSLKEG</sequence>
<dbReference type="AlphaFoldDB" id="Q7MSX3"/>
<keyword evidence="2" id="KW-1185">Reference proteome</keyword>